<feature type="compositionally biased region" description="Low complexity" evidence="5">
    <location>
        <begin position="891"/>
        <end position="906"/>
    </location>
</feature>
<dbReference type="Gene3D" id="3.30.40.10">
    <property type="entry name" value="Zinc/RING finger domain, C3HC4 (zinc finger)"/>
    <property type="match status" value="1"/>
</dbReference>
<feature type="region of interest" description="Disordered" evidence="5">
    <location>
        <begin position="11"/>
        <end position="196"/>
    </location>
</feature>
<dbReference type="SUPFAM" id="SSF101447">
    <property type="entry name" value="Formin homology 2 domain (FH2 domain)"/>
    <property type="match status" value="1"/>
</dbReference>
<dbReference type="SMART" id="SM00249">
    <property type="entry name" value="PHD"/>
    <property type="match status" value="1"/>
</dbReference>
<feature type="compositionally biased region" description="Pro residues" evidence="5">
    <location>
        <begin position="118"/>
        <end position="133"/>
    </location>
</feature>
<feature type="region of interest" description="Disordered" evidence="5">
    <location>
        <begin position="1125"/>
        <end position="1283"/>
    </location>
</feature>
<feature type="domain" description="PHD-type" evidence="6">
    <location>
        <begin position="655"/>
        <end position="720"/>
    </location>
</feature>
<gene>
    <name evidence="8" type="ORF">NSK_004720</name>
</gene>
<dbReference type="OrthoDB" id="196074at2759"/>
<protein>
    <recommendedName>
        <fullName evidence="10">PHD-type domain-containing protein</fullName>
    </recommendedName>
</protein>
<feature type="compositionally biased region" description="Basic and acidic residues" evidence="5">
    <location>
        <begin position="966"/>
        <end position="979"/>
    </location>
</feature>
<dbReference type="SUPFAM" id="SSF57903">
    <property type="entry name" value="FYVE/PHD zinc finger"/>
    <property type="match status" value="1"/>
</dbReference>
<dbReference type="GO" id="GO:0016314">
    <property type="term" value="F:phosphatidylinositol-3,4,5-trisphosphate 3-phosphatase activity"/>
    <property type="evidence" value="ECO:0007669"/>
    <property type="project" value="TreeGrafter"/>
</dbReference>
<comment type="caution">
    <text evidence="8">The sequence shown here is derived from an EMBL/GenBank/DDBJ whole genome shotgun (WGS) entry which is preliminary data.</text>
</comment>
<dbReference type="SMART" id="SM01326">
    <property type="entry name" value="PTEN_C2"/>
    <property type="match status" value="1"/>
</dbReference>
<dbReference type="InterPro" id="IPR019787">
    <property type="entry name" value="Znf_PHD-finger"/>
</dbReference>
<dbReference type="GO" id="GO:0005829">
    <property type="term" value="C:cytosol"/>
    <property type="evidence" value="ECO:0007669"/>
    <property type="project" value="TreeGrafter"/>
</dbReference>
<dbReference type="PROSITE" id="PS01359">
    <property type="entry name" value="ZF_PHD_1"/>
    <property type="match status" value="1"/>
</dbReference>
<evidence type="ECO:0000256" key="1">
    <source>
        <dbReference type="ARBA" id="ARBA00022723"/>
    </source>
</evidence>
<dbReference type="PROSITE" id="PS51182">
    <property type="entry name" value="C2_TENSIN"/>
    <property type="match status" value="1"/>
</dbReference>
<accession>A0A4D9D2E4</accession>
<dbReference type="GO" id="GO:0008270">
    <property type="term" value="F:zinc ion binding"/>
    <property type="evidence" value="ECO:0007669"/>
    <property type="project" value="UniProtKB-KW"/>
</dbReference>
<feature type="compositionally biased region" description="Polar residues" evidence="5">
    <location>
        <begin position="25"/>
        <end position="44"/>
    </location>
</feature>
<keyword evidence="9" id="KW-1185">Reference proteome</keyword>
<organism evidence="8 9">
    <name type="scientific">Nannochloropsis salina CCMP1776</name>
    <dbReference type="NCBI Taxonomy" id="1027361"/>
    <lineage>
        <taxon>Eukaryota</taxon>
        <taxon>Sar</taxon>
        <taxon>Stramenopiles</taxon>
        <taxon>Ochrophyta</taxon>
        <taxon>Eustigmatophyceae</taxon>
        <taxon>Eustigmatales</taxon>
        <taxon>Monodopsidaceae</taxon>
        <taxon>Microchloropsis</taxon>
        <taxon>Microchloropsis salina</taxon>
    </lineage>
</organism>
<feature type="region of interest" description="Disordered" evidence="5">
    <location>
        <begin position="796"/>
        <end position="815"/>
    </location>
</feature>
<name>A0A4D9D2E4_9STRA</name>
<evidence type="ECO:0000256" key="5">
    <source>
        <dbReference type="SAM" id="MobiDB-lite"/>
    </source>
</evidence>
<feature type="compositionally biased region" description="Low complexity" evidence="5">
    <location>
        <begin position="49"/>
        <end position="86"/>
    </location>
</feature>
<dbReference type="InterPro" id="IPR013083">
    <property type="entry name" value="Znf_RING/FYVE/PHD"/>
</dbReference>
<dbReference type="InterPro" id="IPR011011">
    <property type="entry name" value="Znf_FYVE_PHD"/>
</dbReference>
<dbReference type="InterPro" id="IPR001965">
    <property type="entry name" value="Znf_PHD"/>
</dbReference>
<dbReference type="InterPro" id="IPR014020">
    <property type="entry name" value="Tensin_C2-dom"/>
</dbReference>
<evidence type="ECO:0008006" key="10">
    <source>
        <dbReference type="Google" id="ProtNLM"/>
    </source>
</evidence>
<dbReference type="InterPro" id="IPR019786">
    <property type="entry name" value="Zinc_finger_PHD-type_CS"/>
</dbReference>
<evidence type="ECO:0000313" key="9">
    <source>
        <dbReference type="Proteomes" id="UP000355283"/>
    </source>
</evidence>
<feature type="compositionally biased region" description="Basic and acidic residues" evidence="5">
    <location>
        <begin position="1242"/>
        <end position="1251"/>
    </location>
</feature>
<feature type="compositionally biased region" description="Low complexity" evidence="5">
    <location>
        <begin position="796"/>
        <end position="805"/>
    </location>
</feature>
<sequence length="1283" mass="136131">MNPALLAEIKAKREAKAAAAASKSLDGTESTNGRDVSVTSPHTIPTSPPKRSSLSSPKDNVCSRARAASSAAGSPPRGAASPTASGHASPSRAGTKKNVASPTRRHSSEARGGLGRPSSPPPSSNSPSSPPGKPQNSPSRRSSAGTTPSSSRLALASPPSSSSSSSSSFSIPSASGPSRRLSLGTEAGHNAVPRSQEEAWEAVDVTCIWTDRVYAMGPPTPESVALLNDRFPNRYMVWNLSNEASHRIAPALQGQLCDFHWSAPGKSQNPALHSLFGLCYAIHAWLSLAPTHAAFVFCGNGKTRTGIVVACLLRYCAQVPTALEGFKLFCHKRCKALFEDVKSKIPPTMVNFFSHFDEAYDLGEFPNRHPLRLLSVRIDGVPVEDLPCIDVWNADSVKVYSSLTAPAASKSWEEETGLYREVKARLLGDFVLIGRFGGKYGHDEHDASKILFRYVGHTAFLTEGVVELRKDAFDIMQRYKHNFEEDSFAMELEFESLGPGPSAGLDASATTLRLWEALPEKVWPVGGKEGRRAGVWELGRMHRVASDFDHVQHLRRAGYAEDASKLALALGNNRVEAAVAWLGRLAEIIPVHRPQVPGEGGREGGAEGGEDQAQSHRRGGGEEGRRTLRGSSSLPSLGRSGDGQGTGSVPLSPGSRLCAVCESADPAHLSQLFVCLGCRQAFHTFCAKIPAIPYSCDHVAWEAYVRRRFAAWRCPGCLSRSALGVEAWSQRPIGEEMRAAGSAVKAVAATTSSRISQGVDAALPVGAEWNAELKGMMALLLEHGMDADRLQSLLSRAQPSSSASAGGRGEGAGGEDLSAETVLNKMILARAGGGSGSGAVIKKNEPDVLAFTEDLQSVRPASKILLELVLAEIRELEAGWNILERVAQKMPPSSLPSSLPSSRSATPSPPPPPSSSTFTTPPRYRAASSMAMPISRKDSEGEGERQRASSVDAPGVLAKPIGGSGSRRDAGEEGKRGGNEKGNSPFRKTLENLFNRKSPPRSEGGAEGGAEGRKGKTPSPPRDQSGLRPGRTPTNLPGALPPATTLPPAPSQPSSASAVPVHRDIHEFVEFSRKGKEEAKEAIERMRGNFNDVLKYFGEDPKMTPQAFFTTLESFMRVFEQAKDDLERKERAKERERLLAEKKALASPLNTSLNGSNTRKKSASSGVAKEEEGGDSTGGGQSVALMAPQDGSGKGKGAVVGEGDPGRRRQASAGMSLGGEEGGKESKFTRSLTWETPGSVDVRGRGERTEGGGEGGEDGPRSPNKPPKPAVRKAGSVPEAFPL</sequence>
<evidence type="ECO:0000256" key="3">
    <source>
        <dbReference type="ARBA" id="ARBA00022833"/>
    </source>
</evidence>
<dbReference type="Proteomes" id="UP000355283">
    <property type="component" value="Unassembled WGS sequence"/>
</dbReference>
<evidence type="ECO:0000256" key="2">
    <source>
        <dbReference type="ARBA" id="ARBA00022771"/>
    </source>
</evidence>
<dbReference type="InterPro" id="IPR051281">
    <property type="entry name" value="Dual-spec_lipid-protein_phosph"/>
</dbReference>
<keyword evidence="3" id="KW-0862">Zinc</keyword>
<dbReference type="EMBL" id="SDOX01000021">
    <property type="protein sequence ID" value="TFJ83615.1"/>
    <property type="molecule type" value="Genomic_DNA"/>
</dbReference>
<evidence type="ECO:0000313" key="8">
    <source>
        <dbReference type="EMBL" id="TFJ83615.1"/>
    </source>
</evidence>
<dbReference type="PANTHER" id="PTHR12305">
    <property type="entry name" value="PHOSPHATASE WITH HOMOLOGY TO TENSIN"/>
    <property type="match status" value="1"/>
</dbReference>
<reference evidence="8 9" key="1">
    <citation type="submission" date="2019-01" db="EMBL/GenBank/DDBJ databases">
        <title>Nuclear Genome Assembly of the Microalgal Biofuel strain Nannochloropsis salina CCMP1776.</title>
        <authorList>
            <person name="Hovde B."/>
        </authorList>
    </citation>
    <scope>NUCLEOTIDE SEQUENCE [LARGE SCALE GENOMIC DNA]</scope>
    <source>
        <strain evidence="8 9">CCMP1776</strain>
    </source>
</reference>
<dbReference type="InterPro" id="IPR029021">
    <property type="entry name" value="Prot-tyrosine_phosphatase-like"/>
</dbReference>
<dbReference type="Gene3D" id="3.90.190.10">
    <property type="entry name" value="Protein tyrosine phosphatase superfamily"/>
    <property type="match status" value="1"/>
</dbReference>
<feature type="compositionally biased region" description="Basic and acidic residues" evidence="5">
    <location>
        <begin position="935"/>
        <end position="947"/>
    </location>
</feature>
<feature type="compositionally biased region" description="Polar residues" evidence="5">
    <location>
        <begin position="1148"/>
        <end position="1157"/>
    </location>
</feature>
<evidence type="ECO:0000256" key="4">
    <source>
        <dbReference type="PROSITE-ProRule" id="PRU00146"/>
    </source>
</evidence>
<feature type="compositionally biased region" description="Low complexity" evidence="5">
    <location>
        <begin position="1032"/>
        <end position="1043"/>
    </location>
</feature>
<feature type="compositionally biased region" description="Low complexity" evidence="5">
    <location>
        <begin position="148"/>
        <end position="178"/>
    </location>
</feature>
<proteinExistence type="predicted"/>
<keyword evidence="2 4" id="KW-0863">Zinc-finger</keyword>
<evidence type="ECO:0000259" key="6">
    <source>
        <dbReference type="PROSITE" id="PS50016"/>
    </source>
</evidence>
<dbReference type="InterPro" id="IPR042201">
    <property type="entry name" value="FH2_Formin_sf"/>
</dbReference>
<feature type="region of interest" description="Disordered" evidence="5">
    <location>
        <begin position="890"/>
        <end position="1061"/>
    </location>
</feature>
<dbReference type="PROSITE" id="PS50016">
    <property type="entry name" value="ZF_PHD_2"/>
    <property type="match status" value="1"/>
</dbReference>
<feature type="region of interest" description="Disordered" evidence="5">
    <location>
        <begin position="593"/>
        <end position="648"/>
    </location>
</feature>
<feature type="compositionally biased region" description="Basic and acidic residues" evidence="5">
    <location>
        <begin position="1125"/>
        <end position="1144"/>
    </location>
</feature>
<keyword evidence="1" id="KW-0479">Metal-binding</keyword>
<evidence type="ECO:0000259" key="7">
    <source>
        <dbReference type="PROSITE" id="PS51182"/>
    </source>
</evidence>
<feature type="compositionally biased region" description="Low complexity" evidence="5">
    <location>
        <begin position="629"/>
        <end position="639"/>
    </location>
</feature>
<dbReference type="Gene3D" id="1.20.58.2220">
    <property type="entry name" value="Formin, FH2 domain"/>
    <property type="match status" value="2"/>
</dbReference>
<feature type="domain" description="C2 tensin-type" evidence="7">
    <location>
        <begin position="368"/>
        <end position="497"/>
    </location>
</feature>
<dbReference type="SUPFAM" id="SSF52799">
    <property type="entry name" value="(Phosphotyrosine protein) phosphatases II"/>
    <property type="match status" value="1"/>
</dbReference>